<evidence type="ECO:0000313" key="5">
    <source>
        <dbReference type="EMBL" id="RST90730.1"/>
    </source>
</evidence>
<dbReference type="CDD" id="cd06267">
    <property type="entry name" value="PBP1_LacI_sugar_binding-like"/>
    <property type="match status" value="1"/>
</dbReference>
<dbReference type="PRINTS" id="PR00035">
    <property type="entry name" value="HTHGNTR"/>
</dbReference>
<name>A0A429ZAM0_9ENTE</name>
<keyword evidence="2" id="KW-0238">DNA-binding</keyword>
<dbReference type="Pfam" id="PF00392">
    <property type="entry name" value="GntR"/>
    <property type="match status" value="1"/>
</dbReference>
<dbReference type="RefSeq" id="WP_125958475.1">
    <property type="nucleotide sequence ID" value="NZ_JAQEJV010000028.1"/>
</dbReference>
<comment type="caution">
    <text evidence="5">The sequence shown here is derived from an EMBL/GenBank/DDBJ whole genome shotgun (WGS) entry which is preliminary data.</text>
</comment>
<dbReference type="PANTHER" id="PTHR30146:SF24">
    <property type="entry name" value="XYLOSE OPERON REGULATORY PROTEIN"/>
    <property type="match status" value="1"/>
</dbReference>
<dbReference type="Proteomes" id="UP000288490">
    <property type="component" value="Unassembled WGS sequence"/>
</dbReference>
<dbReference type="Gene3D" id="3.40.50.2300">
    <property type="match status" value="2"/>
</dbReference>
<evidence type="ECO:0000256" key="3">
    <source>
        <dbReference type="ARBA" id="ARBA00023163"/>
    </source>
</evidence>
<dbReference type="CDD" id="cd07377">
    <property type="entry name" value="WHTH_GntR"/>
    <property type="match status" value="1"/>
</dbReference>
<dbReference type="InterPro" id="IPR036390">
    <property type="entry name" value="WH_DNA-bd_sf"/>
</dbReference>
<evidence type="ECO:0000259" key="4">
    <source>
        <dbReference type="PROSITE" id="PS50949"/>
    </source>
</evidence>
<dbReference type="OrthoDB" id="9813468at2"/>
<accession>A0A429ZAM0</accession>
<dbReference type="SUPFAM" id="SSF53822">
    <property type="entry name" value="Periplasmic binding protein-like I"/>
    <property type="match status" value="1"/>
</dbReference>
<dbReference type="GO" id="GO:0003700">
    <property type="term" value="F:DNA-binding transcription factor activity"/>
    <property type="evidence" value="ECO:0007669"/>
    <property type="project" value="InterPro"/>
</dbReference>
<dbReference type="Pfam" id="PF13377">
    <property type="entry name" value="Peripla_BP_3"/>
    <property type="match status" value="1"/>
</dbReference>
<protein>
    <recommendedName>
        <fullName evidence="4">HTH gntR-type domain-containing protein</fullName>
    </recommendedName>
</protein>
<organism evidence="5 6">
    <name type="scientific">Vagococcus bubulae</name>
    <dbReference type="NCBI Taxonomy" id="1977868"/>
    <lineage>
        <taxon>Bacteria</taxon>
        <taxon>Bacillati</taxon>
        <taxon>Bacillota</taxon>
        <taxon>Bacilli</taxon>
        <taxon>Lactobacillales</taxon>
        <taxon>Enterococcaceae</taxon>
        <taxon>Vagococcus</taxon>
    </lineage>
</organism>
<dbReference type="AlphaFoldDB" id="A0A429ZAM0"/>
<evidence type="ECO:0000313" key="6">
    <source>
        <dbReference type="Proteomes" id="UP000288490"/>
    </source>
</evidence>
<dbReference type="SUPFAM" id="SSF46785">
    <property type="entry name" value="Winged helix' DNA-binding domain"/>
    <property type="match status" value="1"/>
</dbReference>
<dbReference type="InterPro" id="IPR036388">
    <property type="entry name" value="WH-like_DNA-bd_sf"/>
</dbReference>
<dbReference type="SMART" id="SM00345">
    <property type="entry name" value="HTH_GNTR"/>
    <property type="match status" value="1"/>
</dbReference>
<dbReference type="InterPro" id="IPR000524">
    <property type="entry name" value="Tscrpt_reg_HTH_GntR"/>
</dbReference>
<dbReference type="GO" id="GO:0000976">
    <property type="term" value="F:transcription cis-regulatory region binding"/>
    <property type="evidence" value="ECO:0007669"/>
    <property type="project" value="TreeGrafter"/>
</dbReference>
<keyword evidence="1" id="KW-0805">Transcription regulation</keyword>
<evidence type="ECO:0000256" key="2">
    <source>
        <dbReference type="ARBA" id="ARBA00023125"/>
    </source>
</evidence>
<feature type="domain" description="HTH gntR-type" evidence="4">
    <location>
        <begin position="4"/>
        <end position="72"/>
    </location>
</feature>
<dbReference type="Gene3D" id="1.10.10.10">
    <property type="entry name" value="Winged helix-like DNA-binding domain superfamily/Winged helix DNA-binding domain"/>
    <property type="match status" value="1"/>
</dbReference>
<dbReference type="PANTHER" id="PTHR30146">
    <property type="entry name" value="LACI-RELATED TRANSCRIPTIONAL REPRESSOR"/>
    <property type="match status" value="1"/>
</dbReference>
<dbReference type="InterPro" id="IPR046335">
    <property type="entry name" value="LacI/GalR-like_sensor"/>
</dbReference>
<sequence length="351" mass="39772">MSKQPLYKKIYQELKKDILTGVYLEETQVPTELELSEKYDVSRITSKRALMELETEGLIYRVRGKGSFVKKRQETMQQEKKNTLLFVMPFAQNEGLGNYAEGILASLNTSDYRLHMQSHDWLQSEDALYLSSDYAGVIYYPINMQESIDFLYQCHMQNIPVVLLDKQIEKIHYPCVVADNESGGSLASKELISKGYDEVIFVSGTGLTESSSVRDRYMGYLSAVYEASLTPQHIVKTPLQTMDQLFESVYDVICHNKKESVGLVCENDIVAIRLMTYLKQQGMDIGDKIGIIGFDNIQATQLVDPPLTTIAQDFYRMGEVAGELLLKQLNEEPVDSLVNVIPVSIIPRQST</sequence>
<keyword evidence="6" id="KW-1185">Reference proteome</keyword>
<evidence type="ECO:0000256" key="1">
    <source>
        <dbReference type="ARBA" id="ARBA00023015"/>
    </source>
</evidence>
<dbReference type="PROSITE" id="PS50949">
    <property type="entry name" value="HTH_GNTR"/>
    <property type="match status" value="1"/>
</dbReference>
<dbReference type="EMBL" id="NGJT01000031">
    <property type="protein sequence ID" value="RST90730.1"/>
    <property type="molecule type" value="Genomic_DNA"/>
</dbReference>
<proteinExistence type="predicted"/>
<dbReference type="InterPro" id="IPR028082">
    <property type="entry name" value="Peripla_BP_I"/>
</dbReference>
<gene>
    <name evidence="5" type="ORF">CBF36_11110</name>
</gene>
<reference evidence="5 6" key="1">
    <citation type="submission" date="2017-05" db="EMBL/GenBank/DDBJ databases">
        <title>Vagococcus spp. assemblies.</title>
        <authorList>
            <person name="Gulvik C.A."/>
        </authorList>
    </citation>
    <scope>NUCLEOTIDE SEQUENCE [LARGE SCALE GENOMIC DNA]</scope>
    <source>
        <strain evidence="5 6">SS1994</strain>
    </source>
</reference>
<keyword evidence="3" id="KW-0804">Transcription</keyword>